<comment type="caution">
    <text evidence="5">The sequence shown here is derived from an EMBL/GenBank/DDBJ whole genome shotgun (WGS) entry which is preliminary data.</text>
</comment>
<dbReference type="Pfam" id="PF14525">
    <property type="entry name" value="AraC_binding_2"/>
    <property type="match status" value="1"/>
</dbReference>
<dbReference type="InterPro" id="IPR009057">
    <property type="entry name" value="Homeodomain-like_sf"/>
</dbReference>
<keyword evidence="1" id="KW-0805">Transcription regulation</keyword>
<evidence type="ECO:0000259" key="4">
    <source>
        <dbReference type="PROSITE" id="PS01124"/>
    </source>
</evidence>
<evidence type="ECO:0000256" key="2">
    <source>
        <dbReference type="ARBA" id="ARBA00023125"/>
    </source>
</evidence>
<dbReference type="SMART" id="SM00342">
    <property type="entry name" value="HTH_ARAC"/>
    <property type="match status" value="1"/>
</dbReference>
<evidence type="ECO:0000313" key="6">
    <source>
        <dbReference type="Proteomes" id="UP000612585"/>
    </source>
</evidence>
<protein>
    <submittedName>
        <fullName evidence="5">AraC family transcriptional regulator</fullName>
    </submittedName>
</protein>
<proteinExistence type="predicted"/>
<dbReference type="PROSITE" id="PS01124">
    <property type="entry name" value="HTH_ARAC_FAMILY_2"/>
    <property type="match status" value="1"/>
</dbReference>
<dbReference type="InterPro" id="IPR018060">
    <property type="entry name" value="HTH_AraC"/>
</dbReference>
<dbReference type="AlphaFoldDB" id="A0A8J3ZKS2"/>
<dbReference type="PANTHER" id="PTHR46796">
    <property type="entry name" value="HTH-TYPE TRANSCRIPTIONAL ACTIVATOR RHAS-RELATED"/>
    <property type="match status" value="1"/>
</dbReference>
<dbReference type="GO" id="GO:0003700">
    <property type="term" value="F:DNA-binding transcription factor activity"/>
    <property type="evidence" value="ECO:0007669"/>
    <property type="project" value="InterPro"/>
</dbReference>
<dbReference type="PROSITE" id="PS00041">
    <property type="entry name" value="HTH_ARAC_FAMILY_1"/>
    <property type="match status" value="1"/>
</dbReference>
<accession>A0A8J3ZKS2</accession>
<keyword evidence="6" id="KW-1185">Reference proteome</keyword>
<dbReference type="Gene3D" id="1.10.10.60">
    <property type="entry name" value="Homeodomain-like"/>
    <property type="match status" value="1"/>
</dbReference>
<dbReference type="EMBL" id="BOPG01000091">
    <property type="protein sequence ID" value="GIJ63293.1"/>
    <property type="molecule type" value="Genomic_DNA"/>
</dbReference>
<name>A0A8J3ZKS2_9ACTN</name>
<feature type="domain" description="HTH araC/xylS-type" evidence="4">
    <location>
        <begin position="241"/>
        <end position="342"/>
    </location>
</feature>
<dbReference type="GO" id="GO:0043565">
    <property type="term" value="F:sequence-specific DNA binding"/>
    <property type="evidence" value="ECO:0007669"/>
    <property type="project" value="InterPro"/>
</dbReference>
<gene>
    <name evidence="5" type="ORF">Vau01_108090</name>
</gene>
<evidence type="ECO:0000256" key="1">
    <source>
        <dbReference type="ARBA" id="ARBA00023015"/>
    </source>
</evidence>
<reference evidence="5" key="1">
    <citation type="submission" date="2021-01" db="EMBL/GenBank/DDBJ databases">
        <title>Whole genome shotgun sequence of Virgisporangium aurantiacum NBRC 16421.</title>
        <authorList>
            <person name="Komaki H."/>
            <person name="Tamura T."/>
        </authorList>
    </citation>
    <scope>NUCLEOTIDE SEQUENCE</scope>
    <source>
        <strain evidence="5">NBRC 16421</strain>
    </source>
</reference>
<evidence type="ECO:0000313" key="5">
    <source>
        <dbReference type="EMBL" id="GIJ63293.1"/>
    </source>
</evidence>
<organism evidence="5 6">
    <name type="scientific">Virgisporangium aurantiacum</name>
    <dbReference type="NCBI Taxonomy" id="175570"/>
    <lineage>
        <taxon>Bacteria</taxon>
        <taxon>Bacillati</taxon>
        <taxon>Actinomycetota</taxon>
        <taxon>Actinomycetes</taxon>
        <taxon>Micromonosporales</taxon>
        <taxon>Micromonosporaceae</taxon>
        <taxon>Virgisporangium</taxon>
    </lineage>
</organism>
<keyword evidence="3" id="KW-0804">Transcription</keyword>
<dbReference type="InterPro" id="IPR035418">
    <property type="entry name" value="AraC-bd_2"/>
</dbReference>
<dbReference type="PANTHER" id="PTHR46796:SF12">
    <property type="entry name" value="HTH-TYPE DNA-BINDING TRANSCRIPTIONAL ACTIVATOR EUTR"/>
    <property type="match status" value="1"/>
</dbReference>
<dbReference type="InterPro" id="IPR018062">
    <property type="entry name" value="HTH_AraC-typ_CS"/>
</dbReference>
<sequence>MRHPRTPTDTRHLTQQCLDHAERPVRTCSMTTADVDEARATISTYFYRTFLDVLGPAADLSARFDLVTAGPVTIGDMCFGVDVGLRFGELGAYHVDLPLTGELWWRQGRRPAVARPDTAAVFQPVGDTTLERWPADCRLLAVKIDQRVLQTHLASLLDAPVRTPVVLDTEFDVSSGPGRTWAGLVRVLAMESRVSGGLLGHAGPAEHLQQSVIAGLLALASPQYREAAAPGIRGWAPRTVKRVVETMHARPAYPFTMAALAEIAGVGARALQDAFRRHIGTPPMTYLRDLRLANVHRVLHRAGPEETTVAQVAYDAGFAHLGRFAAAYRARYGVPPSQTLRS</sequence>
<keyword evidence="2" id="KW-0238">DNA-binding</keyword>
<dbReference type="SUPFAM" id="SSF46689">
    <property type="entry name" value="Homeodomain-like"/>
    <property type="match status" value="2"/>
</dbReference>
<dbReference type="Pfam" id="PF12833">
    <property type="entry name" value="HTH_18"/>
    <property type="match status" value="1"/>
</dbReference>
<dbReference type="Proteomes" id="UP000612585">
    <property type="component" value="Unassembled WGS sequence"/>
</dbReference>
<evidence type="ECO:0000256" key="3">
    <source>
        <dbReference type="ARBA" id="ARBA00023163"/>
    </source>
</evidence>
<dbReference type="InterPro" id="IPR050204">
    <property type="entry name" value="AraC_XylS_family_regulators"/>
</dbReference>